<evidence type="ECO:0000256" key="5">
    <source>
        <dbReference type="ARBA" id="ARBA00023136"/>
    </source>
</evidence>
<dbReference type="RefSeq" id="WP_213494963.1">
    <property type="nucleotide sequence ID" value="NZ_CP074694.1"/>
</dbReference>
<feature type="transmembrane region" description="Helical" evidence="6">
    <location>
        <begin position="225"/>
        <end position="243"/>
    </location>
</feature>
<evidence type="ECO:0000256" key="1">
    <source>
        <dbReference type="ARBA" id="ARBA00004141"/>
    </source>
</evidence>
<dbReference type="AlphaFoldDB" id="A0A8E6B4A9"/>
<dbReference type="GO" id="GO:0016020">
    <property type="term" value="C:membrane"/>
    <property type="evidence" value="ECO:0007669"/>
    <property type="project" value="UniProtKB-SubCell"/>
</dbReference>
<feature type="transmembrane region" description="Helical" evidence="6">
    <location>
        <begin position="64"/>
        <end position="85"/>
    </location>
</feature>
<feature type="transmembrane region" description="Helical" evidence="6">
    <location>
        <begin position="264"/>
        <end position="286"/>
    </location>
</feature>
<evidence type="ECO:0000313" key="8">
    <source>
        <dbReference type="Proteomes" id="UP000676194"/>
    </source>
</evidence>
<keyword evidence="4 6" id="KW-1133">Transmembrane helix</keyword>
<keyword evidence="5 6" id="KW-0472">Membrane</keyword>
<dbReference type="PANTHER" id="PTHR45649">
    <property type="entry name" value="AMINO-ACID PERMEASE BAT1"/>
    <property type="match status" value="1"/>
</dbReference>
<evidence type="ECO:0000313" key="7">
    <source>
        <dbReference type="EMBL" id="QVL31082.1"/>
    </source>
</evidence>
<sequence length="491" mass="52883">MADSDADDAKLLARLGYAQELVRCLGGFSNFAISLSIICILAGGITSFHVGFDSVGGASIGIGWPLVSLFALAVAATMGQLASAFPTAGGLYHWAAILGGRGAGWATAWFNLLGLITVLAAINVGMVRFVAGAFLADPLDLQTQAIAVTLVTLSQAFINHRGIEWTRRLTDFSGWWILGISILLVIVLLASISGWDFSRLITFTNFSGLPKKEGVDPTWEPVESMIWLFALGFLLPAYTITGFDASAHVSEETHDAPHLVPRGILRSVAVSGLFGWILLSAIVLAIPDMKSAAEEGDGVFYYVLKERLPSGLARGLFVAIAFAQYLCGLATVTSTSRVAFAFARDGGMPFSNRLRKVSPRHRSPVLAIWVVSLSSILFTIYTPVYATITAVCTVFLYISYVLPTAIGAWNFSQWKSQVGPWNLGHWYRPLSLISVLGCVGLIVIGMQPPNDRAVVVVGGMAVLLTAVWYGYARKHFPGPPIIHFQEKIRNG</sequence>
<dbReference type="Proteomes" id="UP000676194">
    <property type="component" value="Chromosome"/>
</dbReference>
<keyword evidence="3 6" id="KW-0812">Transmembrane</keyword>
<dbReference type="PANTHER" id="PTHR45649:SF26">
    <property type="entry name" value="OS04G0435100 PROTEIN"/>
    <property type="match status" value="1"/>
</dbReference>
<feature type="transmembrane region" description="Helical" evidence="6">
    <location>
        <begin position="388"/>
        <end position="409"/>
    </location>
</feature>
<keyword evidence="2" id="KW-0813">Transport</keyword>
<feature type="transmembrane region" description="Helical" evidence="6">
    <location>
        <begin position="316"/>
        <end position="343"/>
    </location>
</feature>
<dbReference type="PIRSF" id="PIRSF006060">
    <property type="entry name" value="AA_transporter"/>
    <property type="match status" value="1"/>
</dbReference>
<feature type="transmembrane region" description="Helical" evidence="6">
    <location>
        <begin position="430"/>
        <end position="447"/>
    </location>
</feature>
<feature type="transmembrane region" description="Helical" evidence="6">
    <location>
        <begin position="364"/>
        <end position="382"/>
    </location>
</feature>
<dbReference type="Pfam" id="PF13520">
    <property type="entry name" value="AA_permease_2"/>
    <property type="match status" value="1"/>
</dbReference>
<dbReference type="KEGG" id="tsph:KIH39_19850"/>
<dbReference type="InterPro" id="IPR002293">
    <property type="entry name" value="AA/rel_permease1"/>
</dbReference>
<gene>
    <name evidence="7" type="ORF">KIH39_19850</name>
</gene>
<dbReference type="EMBL" id="CP074694">
    <property type="protein sequence ID" value="QVL31082.1"/>
    <property type="molecule type" value="Genomic_DNA"/>
</dbReference>
<name>A0A8E6B4A9_9BACT</name>
<feature type="transmembrane region" description="Helical" evidence="6">
    <location>
        <begin position="31"/>
        <end position="52"/>
    </location>
</feature>
<evidence type="ECO:0000256" key="2">
    <source>
        <dbReference type="ARBA" id="ARBA00022448"/>
    </source>
</evidence>
<organism evidence="7 8">
    <name type="scientific">Telmatocola sphagniphila</name>
    <dbReference type="NCBI Taxonomy" id="1123043"/>
    <lineage>
        <taxon>Bacteria</taxon>
        <taxon>Pseudomonadati</taxon>
        <taxon>Planctomycetota</taxon>
        <taxon>Planctomycetia</taxon>
        <taxon>Gemmatales</taxon>
        <taxon>Gemmataceae</taxon>
    </lineage>
</organism>
<evidence type="ECO:0000256" key="3">
    <source>
        <dbReference type="ARBA" id="ARBA00022692"/>
    </source>
</evidence>
<protein>
    <submittedName>
        <fullName evidence="7">Amino acid permease</fullName>
    </submittedName>
</protein>
<dbReference type="Gene3D" id="1.20.1740.10">
    <property type="entry name" value="Amino acid/polyamine transporter I"/>
    <property type="match status" value="1"/>
</dbReference>
<dbReference type="GO" id="GO:0022857">
    <property type="term" value="F:transmembrane transporter activity"/>
    <property type="evidence" value="ECO:0007669"/>
    <property type="project" value="InterPro"/>
</dbReference>
<feature type="transmembrane region" description="Helical" evidence="6">
    <location>
        <begin position="172"/>
        <end position="195"/>
    </location>
</feature>
<reference evidence="7" key="1">
    <citation type="submission" date="2021-05" db="EMBL/GenBank/DDBJ databases">
        <title>Complete genome sequence of the cellulolytic planctomycete Telmatocola sphagniphila SP2T and characterization of the first cellulase from planctomycetes.</title>
        <authorList>
            <person name="Rakitin A.L."/>
            <person name="Beletsky A.V."/>
            <person name="Naumoff D.G."/>
            <person name="Kulichevskaya I.S."/>
            <person name="Mardanov A.V."/>
            <person name="Ravin N.V."/>
            <person name="Dedysh S.N."/>
        </authorList>
    </citation>
    <scope>NUCLEOTIDE SEQUENCE</scope>
    <source>
        <strain evidence="7">SP2T</strain>
    </source>
</reference>
<accession>A0A8E6B4A9</accession>
<evidence type="ECO:0000256" key="4">
    <source>
        <dbReference type="ARBA" id="ARBA00022989"/>
    </source>
</evidence>
<proteinExistence type="predicted"/>
<comment type="subcellular location">
    <subcellularLocation>
        <location evidence="1">Membrane</location>
        <topology evidence="1">Multi-pass membrane protein</topology>
    </subcellularLocation>
</comment>
<feature type="transmembrane region" description="Helical" evidence="6">
    <location>
        <begin position="453"/>
        <end position="471"/>
    </location>
</feature>
<keyword evidence="8" id="KW-1185">Reference proteome</keyword>
<evidence type="ECO:0000256" key="6">
    <source>
        <dbReference type="SAM" id="Phobius"/>
    </source>
</evidence>